<comment type="subcellular location">
    <subcellularLocation>
        <location evidence="1">Secreted</location>
    </subcellularLocation>
</comment>
<reference evidence="4 5" key="1">
    <citation type="submission" date="2019-10" db="EMBL/GenBank/DDBJ databases">
        <title>Assembly and Annotation for the nematode Trichostrongylus colubriformis.</title>
        <authorList>
            <person name="Martin J."/>
        </authorList>
    </citation>
    <scope>NUCLEOTIDE SEQUENCE [LARGE SCALE GENOMIC DNA]</scope>
    <source>
        <strain evidence="4">G859</strain>
        <tissue evidence="4">Whole worm</tissue>
    </source>
</reference>
<evidence type="ECO:0000256" key="3">
    <source>
        <dbReference type="ARBA" id="ARBA00022737"/>
    </source>
</evidence>
<evidence type="ECO:0000256" key="2">
    <source>
        <dbReference type="ARBA" id="ARBA00022525"/>
    </source>
</evidence>
<keyword evidence="5" id="KW-1185">Reference proteome</keyword>
<accession>A0AAN8FXB4</accession>
<comment type="caution">
    <text evidence="4">The sequence shown here is derived from an EMBL/GenBank/DDBJ whole genome shotgun (WGS) entry which is preliminary data.</text>
</comment>
<dbReference type="InterPro" id="IPR019326">
    <property type="entry name" value="NDNF"/>
</dbReference>
<keyword evidence="2" id="KW-0964">Secreted</keyword>
<dbReference type="PANTHER" id="PTHR14619">
    <property type="entry name" value="NEURON-DERIVED NEUROTROPHIC FACTOR"/>
    <property type="match status" value="1"/>
</dbReference>
<evidence type="ECO:0000313" key="4">
    <source>
        <dbReference type="EMBL" id="KAK5978925.1"/>
    </source>
</evidence>
<dbReference type="GO" id="GO:0005576">
    <property type="term" value="C:extracellular region"/>
    <property type="evidence" value="ECO:0007669"/>
    <property type="project" value="UniProtKB-SubCell"/>
</dbReference>
<dbReference type="EMBL" id="WIXE01008855">
    <property type="protein sequence ID" value="KAK5978925.1"/>
    <property type="molecule type" value="Genomic_DNA"/>
</dbReference>
<keyword evidence="3" id="KW-0677">Repeat</keyword>
<evidence type="ECO:0000313" key="5">
    <source>
        <dbReference type="Proteomes" id="UP001331761"/>
    </source>
</evidence>
<protein>
    <submittedName>
        <fullName evidence="4">Uncharacterized protein</fullName>
    </submittedName>
</protein>
<name>A0AAN8FXB4_TRICO</name>
<dbReference type="PANTHER" id="PTHR14619:SF3">
    <property type="entry name" value="PROTEIN NDNF"/>
    <property type="match status" value="1"/>
</dbReference>
<proteinExistence type="predicted"/>
<dbReference type="Proteomes" id="UP001331761">
    <property type="component" value="Unassembled WGS sequence"/>
</dbReference>
<gene>
    <name evidence="4" type="ORF">GCK32_012553</name>
</gene>
<sequence>MGFSARFCILSSPEELTGALDGANLKLPQIECLRRGVSGPLMLVLTSSKPSSARLFLSHSQDEMDAFYPPLPHDTRLAHAASKGDSSETSQVLITWKAADGVRLAEANRYRFCAIVSRRVPDWAVCGELNEGLESIHCVPQTNNSMIIQKLRSGKRYFITLFVRDSLHGSTSSYETLEVNLRKTIESSSQETKKDEVQSLHNAVLESGNLPPRKGSALEYQFIVPTNTTTSNKVLLIVHACEGYVRMSVFRNGKLLKRSEPFSGFRRFLVVNVHSGVAPPAIQER</sequence>
<evidence type="ECO:0000256" key="1">
    <source>
        <dbReference type="ARBA" id="ARBA00004613"/>
    </source>
</evidence>
<dbReference type="AlphaFoldDB" id="A0AAN8FXB4"/>
<organism evidence="4 5">
    <name type="scientific">Trichostrongylus colubriformis</name>
    <name type="common">Black scour worm</name>
    <dbReference type="NCBI Taxonomy" id="6319"/>
    <lineage>
        <taxon>Eukaryota</taxon>
        <taxon>Metazoa</taxon>
        <taxon>Ecdysozoa</taxon>
        <taxon>Nematoda</taxon>
        <taxon>Chromadorea</taxon>
        <taxon>Rhabditida</taxon>
        <taxon>Rhabditina</taxon>
        <taxon>Rhabditomorpha</taxon>
        <taxon>Strongyloidea</taxon>
        <taxon>Trichostrongylidae</taxon>
        <taxon>Trichostrongylus</taxon>
    </lineage>
</organism>